<dbReference type="PANTHER" id="PTHR33175">
    <property type="entry name" value="DNA-BINDING PROTEIN HU"/>
    <property type="match status" value="1"/>
</dbReference>
<dbReference type="GO" id="GO:0030261">
    <property type="term" value="P:chromosome condensation"/>
    <property type="evidence" value="ECO:0007669"/>
    <property type="project" value="UniProtKB-KW"/>
</dbReference>
<dbReference type="Pfam" id="PF00216">
    <property type="entry name" value="Bac_DNA_binding"/>
    <property type="match status" value="1"/>
</dbReference>
<dbReference type="GO" id="GO:0003677">
    <property type="term" value="F:DNA binding"/>
    <property type="evidence" value="ECO:0007669"/>
    <property type="project" value="UniProtKB-KW"/>
</dbReference>
<proteinExistence type="inferred from homology"/>
<reference evidence="5" key="2">
    <citation type="journal article" date="2021" name="PeerJ">
        <title>Extensive microbial diversity within the chicken gut microbiome revealed by metagenomics and culture.</title>
        <authorList>
            <person name="Gilroy R."/>
            <person name="Ravi A."/>
            <person name="Getino M."/>
            <person name="Pursley I."/>
            <person name="Horton D.L."/>
            <person name="Alikhan N.F."/>
            <person name="Baker D."/>
            <person name="Gharbi K."/>
            <person name="Hall N."/>
            <person name="Watson M."/>
            <person name="Adriaenssens E.M."/>
            <person name="Foster-Nyarko E."/>
            <person name="Jarju S."/>
            <person name="Secka A."/>
            <person name="Antonio M."/>
            <person name="Oren A."/>
            <person name="Chaudhuri R.R."/>
            <person name="La Ragione R."/>
            <person name="Hildebrand F."/>
            <person name="Pallen M.J."/>
        </authorList>
    </citation>
    <scope>NUCLEOTIDE SEQUENCE</scope>
    <source>
        <strain evidence="5">CHK136-897</strain>
    </source>
</reference>
<accession>A0A9D1MSU7</accession>
<comment type="similarity">
    <text evidence="1 4">Belongs to the bacterial histone-like protein family.</text>
</comment>
<keyword evidence="3" id="KW-0238">DNA-binding</keyword>
<dbReference type="SUPFAM" id="SSF47729">
    <property type="entry name" value="IHF-like DNA-binding proteins"/>
    <property type="match status" value="1"/>
</dbReference>
<dbReference type="PRINTS" id="PR01727">
    <property type="entry name" value="DNABINDINGHU"/>
</dbReference>
<organism evidence="5 6">
    <name type="scientific">Candidatus Enterousia avicola</name>
    <dbReference type="NCBI Taxonomy" id="2840787"/>
    <lineage>
        <taxon>Bacteria</taxon>
        <taxon>Pseudomonadati</taxon>
        <taxon>Pseudomonadota</taxon>
        <taxon>Alphaproteobacteria</taxon>
        <taxon>Candidatus Enterousia</taxon>
    </lineage>
</organism>
<name>A0A9D1MSU7_9PROT</name>
<gene>
    <name evidence="5" type="ORF">IAC63_03290</name>
</gene>
<comment type="caution">
    <text evidence="5">The sequence shown here is derived from an EMBL/GenBank/DDBJ whole genome shotgun (WGS) entry which is preliminary data.</text>
</comment>
<evidence type="ECO:0000256" key="2">
    <source>
        <dbReference type="ARBA" id="ARBA00023067"/>
    </source>
</evidence>
<dbReference type="InterPro" id="IPR010992">
    <property type="entry name" value="IHF-like_DNA-bd_dom_sf"/>
</dbReference>
<keyword evidence="2" id="KW-0226">DNA condensation</keyword>
<dbReference type="InterPro" id="IPR000119">
    <property type="entry name" value="Hist_DNA-bd"/>
</dbReference>
<reference evidence="5" key="1">
    <citation type="submission" date="2020-10" db="EMBL/GenBank/DDBJ databases">
        <authorList>
            <person name="Gilroy R."/>
        </authorList>
    </citation>
    <scope>NUCLEOTIDE SEQUENCE</scope>
    <source>
        <strain evidence="5">CHK136-897</strain>
    </source>
</reference>
<sequence length="93" mass="10448">MKRSDIVRSIQVQFKHMRASDAAAILDTVSDQMIEAVSAGDRIEVRGFGTFQPRARATKIGYNPCTGKPMHLEASTTILFKPSRELTKRMNEH</sequence>
<dbReference type="AlphaFoldDB" id="A0A9D1MSU7"/>
<evidence type="ECO:0000256" key="1">
    <source>
        <dbReference type="ARBA" id="ARBA00010529"/>
    </source>
</evidence>
<evidence type="ECO:0000256" key="4">
    <source>
        <dbReference type="RuleBase" id="RU003939"/>
    </source>
</evidence>
<protein>
    <submittedName>
        <fullName evidence="5">Integration host factor subunit beta</fullName>
    </submittedName>
</protein>
<dbReference type="Proteomes" id="UP000824142">
    <property type="component" value="Unassembled WGS sequence"/>
</dbReference>
<dbReference type="PANTHER" id="PTHR33175:SF3">
    <property type="entry name" value="DNA-BINDING PROTEIN HU-BETA"/>
    <property type="match status" value="1"/>
</dbReference>
<evidence type="ECO:0000313" key="5">
    <source>
        <dbReference type="EMBL" id="HIU65637.1"/>
    </source>
</evidence>
<evidence type="ECO:0000256" key="3">
    <source>
        <dbReference type="ARBA" id="ARBA00023125"/>
    </source>
</evidence>
<dbReference type="EMBL" id="DVNO01000030">
    <property type="protein sequence ID" value="HIU65637.1"/>
    <property type="molecule type" value="Genomic_DNA"/>
</dbReference>
<evidence type="ECO:0000313" key="6">
    <source>
        <dbReference type="Proteomes" id="UP000824142"/>
    </source>
</evidence>
<dbReference type="CDD" id="cd13836">
    <property type="entry name" value="IHF_B"/>
    <property type="match status" value="1"/>
</dbReference>
<dbReference type="SMART" id="SM00411">
    <property type="entry name" value="BHL"/>
    <property type="match status" value="1"/>
</dbReference>
<dbReference type="GO" id="GO:0030527">
    <property type="term" value="F:structural constituent of chromatin"/>
    <property type="evidence" value="ECO:0007669"/>
    <property type="project" value="InterPro"/>
</dbReference>
<dbReference type="Gene3D" id="4.10.520.10">
    <property type="entry name" value="IHF-like DNA-binding proteins"/>
    <property type="match status" value="1"/>
</dbReference>